<gene>
    <name evidence="12" type="ORF">KC19_12G157500</name>
</gene>
<protein>
    <recommendedName>
        <fullName evidence="14">Tyrosyl-DNA phosphodiesterase 1</fullName>
    </recommendedName>
</protein>
<keyword evidence="7" id="KW-0234">DNA repair</keyword>
<dbReference type="AlphaFoldDB" id="A0A8T0GDI3"/>
<dbReference type="PANTHER" id="PTHR12415:SF0">
    <property type="entry name" value="TYROSYL-DNA PHOSPHODIESTERASE 1"/>
    <property type="match status" value="1"/>
</dbReference>
<keyword evidence="4" id="KW-0227">DNA damage</keyword>
<keyword evidence="5" id="KW-0378">Hydrolase</keyword>
<dbReference type="FunFam" id="3.30.870.10:FF:000031">
    <property type="entry name" value="Tyrosyl-DNA phosphodiesterase 1"/>
    <property type="match status" value="1"/>
</dbReference>
<sequence>MVFELQNITMSTSQRQLGFLQALEDDGCTVKGKVLPVPVFEGVNSIGRDDLVSASKQVSRNHVSLNASPDGTCELSVDGQNPVVIKSGSGKTKLLPKTKASIASGDIIEFLPGKLPYKLVFEPAQAVLMLQSSVELSTEIHVCQQSDTRLSEPRLDELSILATTKKREWETIIIDSDDDGQVTKKQKQQLLDDEALARALQDEEDRAARASMGASVSVSSGQHVGASSSSGIVNRGEESFGIEYEAGCRSSSTFRLMQVKGLPQWANKGCVNIRGVIQGDVQVALLSNYMVDIDWLLEACPRLRTVPSVVVFHGEGGGSLELLQASKPNSWLLHKPPLRLSYGTHHSKAMFLIYPTGVRIVVHTANLIYIDWNHKSQGLWMQDFPYKSGVAQDSKSSPFENDLVEYLQALEWGGCMANVSGLGEVRINAAFFRRFDYSSALVRLVGSVPGYHQGRNLTKWGHLKLRTILQEQCFDEQFKGSPCVYQFSSLGSLDEKWMDEFASSVQAGSTLGKEKLGPGPVQIIWPTVEDIRCSIEGYAAGGAVPSPQKNVERPFLSNYWTRWQADHTGRSRAIPHIKTFVRYNEQNLAWFLLTSSNLSKAAWGALQKNNSQLMIRSYELGVLFLPSLVGINSNITPFSCTYSSSVVPRGLRSKTDDEGLGQVGHPKLVTLSWKKSNDGKEDRDTIVRLPLPYALPPVKYGPKDIPWSWDRTYTQPDVYGEVWPRQVRRYTKQNQ</sequence>
<evidence type="ECO:0000256" key="11">
    <source>
        <dbReference type="PIRSR" id="PIRSR610347-3"/>
    </source>
</evidence>
<evidence type="ECO:0000256" key="2">
    <source>
        <dbReference type="ARBA" id="ARBA00010205"/>
    </source>
</evidence>
<feature type="binding site" evidence="10">
    <location>
        <position position="348"/>
    </location>
    <ligand>
        <name>substrate</name>
    </ligand>
</feature>
<comment type="similarity">
    <text evidence="2">Belongs to the tyrosyl-DNA phosphodiesterase family.</text>
</comment>
<accession>A0A8T0GDI3</accession>
<feature type="binding site" evidence="10">
    <location>
        <position position="578"/>
    </location>
    <ligand>
        <name>substrate</name>
    </ligand>
</feature>
<dbReference type="GO" id="GO:0006281">
    <property type="term" value="P:DNA repair"/>
    <property type="evidence" value="ECO:0007669"/>
    <property type="project" value="UniProtKB-KW"/>
</dbReference>
<dbReference type="GO" id="GO:0004527">
    <property type="term" value="F:exonuclease activity"/>
    <property type="evidence" value="ECO:0007669"/>
    <property type="project" value="UniProtKB-KW"/>
</dbReference>
<comment type="caution">
    <text evidence="12">The sequence shown here is derived from an EMBL/GenBank/DDBJ whole genome shotgun (WGS) entry which is preliminary data.</text>
</comment>
<keyword evidence="3" id="KW-0540">Nuclease</keyword>
<keyword evidence="6" id="KW-0269">Exonuclease</keyword>
<dbReference type="GO" id="GO:0003697">
    <property type="term" value="F:single-stranded DNA binding"/>
    <property type="evidence" value="ECO:0007669"/>
    <property type="project" value="TreeGrafter"/>
</dbReference>
<evidence type="ECO:0000256" key="7">
    <source>
        <dbReference type="ARBA" id="ARBA00023204"/>
    </source>
</evidence>
<evidence type="ECO:0000256" key="5">
    <source>
        <dbReference type="ARBA" id="ARBA00022801"/>
    </source>
</evidence>
<dbReference type="Pfam" id="PF06087">
    <property type="entry name" value="Tyr-DNA_phospho"/>
    <property type="match status" value="1"/>
</dbReference>
<dbReference type="GO" id="GO:0003690">
    <property type="term" value="F:double-stranded DNA binding"/>
    <property type="evidence" value="ECO:0007669"/>
    <property type="project" value="TreeGrafter"/>
</dbReference>
<keyword evidence="8" id="KW-0539">Nucleus</keyword>
<proteinExistence type="inferred from homology"/>
<dbReference type="SUPFAM" id="SSF56024">
    <property type="entry name" value="Phospholipase D/nuclease"/>
    <property type="match status" value="2"/>
</dbReference>
<dbReference type="SUPFAM" id="SSF49879">
    <property type="entry name" value="SMAD/FHA domain"/>
    <property type="match status" value="1"/>
</dbReference>
<dbReference type="Proteomes" id="UP000822688">
    <property type="component" value="Chromosome 12"/>
</dbReference>
<evidence type="ECO:0000256" key="3">
    <source>
        <dbReference type="ARBA" id="ARBA00022722"/>
    </source>
</evidence>
<organism evidence="12 13">
    <name type="scientific">Ceratodon purpureus</name>
    <name type="common">Fire moss</name>
    <name type="synonym">Dicranum purpureum</name>
    <dbReference type="NCBI Taxonomy" id="3225"/>
    <lineage>
        <taxon>Eukaryota</taxon>
        <taxon>Viridiplantae</taxon>
        <taxon>Streptophyta</taxon>
        <taxon>Embryophyta</taxon>
        <taxon>Bryophyta</taxon>
        <taxon>Bryophytina</taxon>
        <taxon>Bryopsida</taxon>
        <taxon>Dicranidae</taxon>
        <taxon>Pseudoditrichales</taxon>
        <taxon>Ditrichaceae</taxon>
        <taxon>Ceratodon</taxon>
    </lineage>
</organism>
<dbReference type="PANTHER" id="PTHR12415">
    <property type="entry name" value="TYROSYL-DNA PHOSPHODIESTERASE 1"/>
    <property type="match status" value="1"/>
</dbReference>
<dbReference type="Gene3D" id="3.30.870.10">
    <property type="entry name" value="Endonuclease Chain A"/>
    <property type="match status" value="2"/>
</dbReference>
<dbReference type="GO" id="GO:0005634">
    <property type="term" value="C:nucleus"/>
    <property type="evidence" value="ECO:0007669"/>
    <property type="project" value="UniProtKB-SubCell"/>
</dbReference>
<evidence type="ECO:0000256" key="10">
    <source>
        <dbReference type="PIRSR" id="PIRSR610347-2"/>
    </source>
</evidence>
<evidence type="ECO:0000313" key="12">
    <source>
        <dbReference type="EMBL" id="KAG0555272.1"/>
    </source>
</evidence>
<dbReference type="FunFam" id="3.30.870.10:FF:000028">
    <property type="entry name" value="Tyrosyl-DNA phosphodiesterase 1"/>
    <property type="match status" value="1"/>
</dbReference>
<reference evidence="12" key="1">
    <citation type="submission" date="2020-06" db="EMBL/GenBank/DDBJ databases">
        <title>WGS assembly of Ceratodon purpureus strain R40.</title>
        <authorList>
            <person name="Carey S.B."/>
            <person name="Jenkins J."/>
            <person name="Shu S."/>
            <person name="Lovell J.T."/>
            <person name="Sreedasyam A."/>
            <person name="Maumus F."/>
            <person name="Tiley G.P."/>
            <person name="Fernandez-Pozo N."/>
            <person name="Barry K."/>
            <person name="Chen C."/>
            <person name="Wang M."/>
            <person name="Lipzen A."/>
            <person name="Daum C."/>
            <person name="Saski C.A."/>
            <person name="Payton A.C."/>
            <person name="Mcbreen J.C."/>
            <person name="Conrad R.E."/>
            <person name="Kollar L.M."/>
            <person name="Olsson S."/>
            <person name="Huttunen S."/>
            <person name="Landis J.B."/>
            <person name="Wickett N.J."/>
            <person name="Johnson M.G."/>
            <person name="Rensing S.A."/>
            <person name="Grimwood J."/>
            <person name="Schmutz J."/>
            <person name="Mcdaniel S.F."/>
        </authorList>
    </citation>
    <scope>NUCLEOTIDE SEQUENCE</scope>
    <source>
        <strain evidence="12">R40</strain>
    </source>
</reference>
<dbReference type="InterPro" id="IPR008984">
    <property type="entry name" value="SMAD_FHA_dom_sf"/>
</dbReference>
<evidence type="ECO:0008006" key="14">
    <source>
        <dbReference type="Google" id="ProtNLM"/>
    </source>
</evidence>
<evidence type="ECO:0000313" key="13">
    <source>
        <dbReference type="Proteomes" id="UP000822688"/>
    </source>
</evidence>
<dbReference type="EMBL" id="CM026433">
    <property type="protein sequence ID" value="KAG0555272.1"/>
    <property type="molecule type" value="Genomic_DNA"/>
</dbReference>
<evidence type="ECO:0000256" key="4">
    <source>
        <dbReference type="ARBA" id="ARBA00022763"/>
    </source>
</evidence>
<dbReference type="Gene3D" id="2.60.200.20">
    <property type="match status" value="1"/>
</dbReference>
<evidence type="ECO:0000256" key="6">
    <source>
        <dbReference type="ARBA" id="ARBA00022839"/>
    </source>
</evidence>
<comment type="subcellular location">
    <subcellularLocation>
        <location evidence="1">Nucleus</location>
    </subcellularLocation>
</comment>
<dbReference type="CDD" id="cd09122">
    <property type="entry name" value="PLDc_Tdp1_1"/>
    <property type="match status" value="1"/>
</dbReference>
<evidence type="ECO:0000256" key="9">
    <source>
        <dbReference type="PIRSR" id="PIRSR610347-1"/>
    </source>
</evidence>
<name>A0A8T0GDI3_CERPU</name>
<dbReference type="InterPro" id="IPR010347">
    <property type="entry name" value="Tdp1"/>
</dbReference>
<dbReference type="GO" id="GO:0017005">
    <property type="term" value="F:3'-tyrosyl-DNA phosphodiesterase activity"/>
    <property type="evidence" value="ECO:0007669"/>
    <property type="project" value="TreeGrafter"/>
</dbReference>
<dbReference type="CDD" id="cd22671">
    <property type="entry name" value="FHA_APTX-like"/>
    <property type="match status" value="1"/>
</dbReference>
<feature type="active site" description="Proton donor/acceptor" evidence="9">
    <location>
        <position position="576"/>
    </location>
</feature>
<feature type="active site" description="Nucleophile" evidence="9">
    <location>
        <position position="346"/>
    </location>
</feature>
<feature type="site" description="Interaction with DNA" evidence="11">
    <location>
        <position position="599"/>
    </location>
</feature>
<evidence type="ECO:0000256" key="8">
    <source>
        <dbReference type="ARBA" id="ARBA00023242"/>
    </source>
</evidence>
<keyword evidence="13" id="KW-1185">Reference proteome</keyword>
<evidence type="ECO:0000256" key="1">
    <source>
        <dbReference type="ARBA" id="ARBA00004123"/>
    </source>
</evidence>